<evidence type="ECO:0000313" key="1">
    <source>
        <dbReference type="EMBL" id="CVK16013.1"/>
    </source>
</evidence>
<gene>
    <name evidence="1" type="ORF">Ga0061079_104132</name>
</gene>
<dbReference type="AlphaFoldDB" id="A0A0X3AP47"/>
<dbReference type="STRING" id="1586267.GCA_001418685_00851"/>
<protein>
    <submittedName>
        <fullName evidence="1">Uncharacterized protein</fullName>
    </submittedName>
</protein>
<reference evidence="1 2" key="1">
    <citation type="submission" date="2016-01" db="EMBL/GenBank/DDBJ databases">
        <authorList>
            <person name="McClelland M."/>
            <person name="Jain A."/>
            <person name="Saraogi P."/>
            <person name="Mendelson R."/>
            <person name="Westerman R."/>
            <person name="SanMiguel P."/>
            <person name="Csonka L."/>
        </authorList>
    </citation>
    <scope>NUCLEOTIDE SEQUENCE [LARGE SCALE GENOMIC DNA]</scope>
    <source>
        <strain evidence="1 2">R-53146</strain>
    </source>
</reference>
<name>A0A0X3AP47_9FLAO</name>
<evidence type="ECO:0000313" key="2">
    <source>
        <dbReference type="Proteomes" id="UP000182761"/>
    </source>
</evidence>
<dbReference type="EMBL" id="FCOR01000004">
    <property type="protein sequence ID" value="CVK16013.1"/>
    <property type="molecule type" value="Genomic_DNA"/>
</dbReference>
<keyword evidence="2" id="KW-1185">Reference proteome</keyword>
<dbReference type="Proteomes" id="UP000182761">
    <property type="component" value="Unassembled WGS sequence"/>
</dbReference>
<accession>A0A0X3AP47</accession>
<sequence length="61" mass="7284">MKIKLLSVLIFFCLISFSQDLRIQGKVNFEKSEFDKLAEVIAKTNFYLYLYFFVSYPFPKT</sequence>
<organism evidence="1 2">
    <name type="scientific">Apibacter mensalis</name>
    <dbReference type="NCBI Taxonomy" id="1586267"/>
    <lineage>
        <taxon>Bacteria</taxon>
        <taxon>Pseudomonadati</taxon>
        <taxon>Bacteroidota</taxon>
        <taxon>Flavobacteriia</taxon>
        <taxon>Flavobacteriales</taxon>
        <taxon>Weeksellaceae</taxon>
        <taxon>Apibacter</taxon>
    </lineage>
</organism>
<proteinExistence type="predicted"/>